<dbReference type="Gene3D" id="3.30.1490.20">
    <property type="entry name" value="ATP-grasp fold, A domain"/>
    <property type="match status" value="1"/>
</dbReference>
<dbReference type="GO" id="GO:0046872">
    <property type="term" value="F:metal ion binding"/>
    <property type="evidence" value="ECO:0007669"/>
    <property type="project" value="InterPro"/>
</dbReference>
<dbReference type="PANTHER" id="PTHR23132">
    <property type="entry name" value="D-ALANINE--D-ALANINE LIGASE"/>
    <property type="match status" value="1"/>
</dbReference>
<comment type="caution">
    <text evidence="5">The sequence shown here is derived from an EMBL/GenBank/DDBJ whole genome shotgun (WGS) entry which is preliminary data.</text>
</comment>
<comment type="similarity">
    <text evidence="1">Belongs to the D-alanine--D-alanine ligase family.</text>
</comment>
<dbReference type="PROSITE" id="PS50975">
    <property type="entry name" value="ATP_GRASP"/>
    <property type="match status" value="1"/>
</dbReference>
<dbReference type="InterPro" id="IPR013815">
    <property type="entry name" value="ATP_grasp_subdomain_1"/>
</dbReference>
<dbReference type="Proteomes" id="UP000051487">
    <property type="component" value="Unassembled WGS sequence"/>
</dbReference>
<gene>
    <name evidence="5" type="ORF">ALT_7342</name>
</gene>
<name>A0AAN4PNJ4_ASPLE</name>
<proteinExistence type="inferred from homology"/>
<keyword evidence="3" id="KW-0067">ATP-binding</keyword>
<evidence type="ECO:0000256" key="2">
    <source>
        <dbReference type="ARBA" id="ARBA00022598"/>
    </source>
</evidence>
<dbReference type="GO" id="GO:0008716">
    <property type="term" value="F:D-alanine-D-alanine ligase activity"/>
    <property type="evidence" value="ECO:0007669"/>
    <property type="project" value="InterPro"/>
</dbReference>
<dbReference type="InterPro" id="IPR011095">
    <property type="entry name" value="Dala_Dala_lig_C"/>
</dbReference>
<sequence length="361" mass="39528">MPDTHSLNIALIAEQRSTYRDQGYSEEECAALPHNGEADTILTTLRELGHHVTLVPGIQSLVKHLAVGTYKDWDLAFNIAQGFHGLAREAQIPALLDAYQLHYTFSDAATMALCQNKVYTKIILAHHNIPTAPFSVISRKDQELRDENLTAMLSQYPLFLKPVIEGSSKGINQFNRVAEPAELESAVKKLRSLLPEQDILVEPFLSGRELSVSILGSGVQSRVIGVTEFLWQNPTNDSTGGNGSSSSLAFASRKSKCSDTNMLVERNDPGLMTETQVKVACRVALDAWRTFGCRDAGRVDIRFSSTEHDAVPNVLELNPISGLLPGHSPLARSAEENGFPYKRLLASIIQSALARKSAGYS</sequence>
<dbReference type="GO" id="GO:0005524">
    <property type="term" value="F:ATP binding"/>
    <property type="evidence" value="ECO:0007669"/>
    <property type="project" value="UniProtKB-UniRule"/>
</dbReference>
<dbReference type="InterPro" id="IPR011761">
    <property type="entry name" value="ATP-grasp"/>
</dbReference>
<evidence type="ECO:0000256" key="3">
    <source>
        <dbReference type="PROSITE-ProRule" id="PRU00409"/>
    </source>
</evidence>
<evidence type="ECO:0000259" key="4">
    <source>
        <dbReference type="PROSITE" id="PS50975"/>
    </source>
</evidence>
<evidence type="ECO:0000313" key="5">
    <source>
        <dbReference type="EMBL" id="GAQ10021.1"/>
    </source>
</evidence>
<keyword evidence="2 5" id="KW-0436">Ligase</keyword>
<protein>
    <submittedName>
        <fullName evidence="5">D-alanine--D-alanine ligase</fullName>
    </submittedName>
</protein>
<reference evidence="5 6" key="1">
    <citation type="submission" date="2015-11" db="EMBL/GenBank/DDBJ databases">
        <title>Aspergillus lentulus strain IFM 54703T.</title>
        <authorList>
            <person name="Kusuya Y."/>
            <person name="Sakai K."/>
            <person name="Kamei K."/>
            <person name="Takahashi H."/>
            <person name="Yaguchi T."/>
        </authorList>
    </citation>
    <scope>NUCLEOTIDE SEQUENCE [LARGE SCALE GENOMIC DNA]</scope>
    <source>
        <strain evidence="5 6">IFM 54703</strain>
    </source>
</reference>
<dbReference type="AlphaFoldDB" id="A0AAN4PNJ4"/>
<dbReference type="Pfam" id="PF07478">
    <property type="entry name" value="Dala_Dala_lig_C"/>
    <property type="match status" value="1"/>
</dbReference>
<dbReference type="EMBL" id="BCLY01000013">
    <property type="protein sequence ID" value="GAQ10021.1"/>
    <property type="molecule type" value="Genomic_DNA"/>
</dbReference>
<dbReference type="PANTHER" id="PTHR23132:SF23">
    <property type="entry name" value="D-ALANINE--D-ALANINE LIGASE B"/>
    <property type="match status" value="1"/>
</dbReference>
<feature type="domain" description="ATP-grasp" evidence="4">
    <location>
        <begin position="121"/>
        <end position="350"/>
    </location>
</feature>
<evidence type="ECO:0000256" key="1">
    <source>
        <dbReference type="ARBA" id="ARBA00010871"/>
    </source>
</evidence>
<dbReference type="SUPFAM" id="SSF56059">
    <property type="entry name" value="Glutathione synthetase ATP-binding domain-like"/>
    <property type="match status" value="1"/>
</dbReference>
<dbReference type="Gene3D" id="3.30.470.20">
    <property type="entry name" value="ATP-grasp fold, B domain"/>
    <property type="match status" value="1"/>
</dbReference>
<accession>A0AAN4PNJ4</accession>
<evidence type="ECO:0000313" key="6">
    <source>
        <dbReference type="Proteomes" id="UP000051487"/>
    </source>
</evidence>
<keyword evidence="3" id="KW-0547">Nucleotide-binding</keyword>
<organism evidence="5 6">
    <name type="scientific">Aspergillus lentulus</name>
    <dbReference type="NCBI Taxonomy" id="293939"/>
    <lineage>
        <taxon>Eukaryota</taxon>
        <taxon>Fungi</taxon>
        <taxon>Dikarya</taxon>
        <taxon>Ascomycota</taxon>
        <taxon>Pezizomycotina</taxon>
        <taxon>Eurotiomycetes</taxon>
        <taxon>Eurotiomycetidae</taxon>
        <taxon>Eurotiales</taxon>
        <taxon>Aspergillaceae</taxon>
        <taxon>Aspergillus</taxon>
        <taxon>Aspergillus subgen. Fumigati</taxon>
    </lineage>
</organism>